<dbReference type="AlphaFoldDB" id="A0A9W6QLN0"/>
<protein>
    <submittedName>
        <fullName evidence="2">Uncharacterized protein</fullName>
    </submittedName>
</protein>
<evidence type="ECO:0000313" key="3">
    <source>
        <dbReference type="Proteomes" id="UP001165042"/>
    </source>
</evidence>
<comment type="caution">
    <text evidence="2">The sequence shown here is derived from an EMBL/GenBank/DDBJ whole genome shotgun (WGS) entry which is preliminary data.</text>
</comment>
<organism evidence="2 3">
    <name type="scientific">Actinokineospora globicatena</name>
    <dbReference type="NCBI Taxonomy" id="103729"/>
    <lineage>
        <taxon>Bacteria</taxon>
        <taxon>Bacillati</taxon>
        <taxon>Actinomycetota</taxon>
        <taxon>Actinomycetes</taxon>
        <taxon>Pseudonocardiales</taxon>
        <taxon>Pseudonocardiaceae</taxon>
        <taxon>Actinokineospora</taxon>
    </lineage>
</organism>
<reference evidence="2" key="1">
    <citation type="submission" date="2023-02" db="EMBL/GenBank/DDBJ databases">
        <title>Actinokineospora globicatena NBRC 15670.</title>
        <authorList>
            <person name="Ichikawa N."/>
            <person name="Sato H."/>
            <person name="Tonouchi N."/>
        </authorList>
    </citation>
    <scope>NUCLEOTIDE SEQUENCE</scope>
    <source>
        <strain evidence="2">NBRC 15670</strain>
    </source>
</reference>
<proteinExistence type="predicted"/>
<evidence type="ECO:0000313" key="2">
    <source>
        <dbReference type="EMBL" id="GLW90553.1"/>
    </source>
</evidence>
<feature type="region of interest" description="Disordered" evidence="1">
    <location>
        <begin position="1"/>
        <end position="50"/>
    </location>
</feature>
<keyword evidence="3" id="KW-1185">Reference proteome</keyword>
<feature type="compositionally biased region" description="Polar residues" evidence="1">
    <location>
        <begin position="28"/>
        <end position="40"/>
    </location>
</feature>
<sequence>MGSGYTGPGDAPRDRVGAGVRGDALRNSGRSKAGATSATTRQRRDGGHVRGRRVLRKAAIGVKAAVRASSGGGVQAAEDLLRALRFGGQLGRRQFSRRRGLRQRGLPHD</sequence>
<dbReference type="Proteomes" id="UP001165042">
    <property type="component" value="Unassembled WGS sequence"/>
</dbReference>
<evidence type="ECO:0000256" key="1">
    <source>
        <dbReference type="SAM" id="MobiDB-lite"/>
    </source>
</evidence>
<dbReference type="EMBL" id="BSSD01000001">
    <property type="protein sequence ID" value="GLW90553.1"/>
    <property type="molecule type" value="Genomic_DNA"/>
</dbReference>
<gene>
    <name evidence="2" type="ORF">Aglo03_13690</name>
</gene>
<accession>A0A9W6QLN0</accession>
<name>A0A9W6QLN0_9PSEU</name>